<proteinExistence type="predicted"/>
<gene>
    <name evidence="1" type="ORF">K3G42_002872</name>
</gene>
<dbReference type="EMBL" id="CM037619">
    <property type="protein sequence ID" value="KAH8006354.1"/>
    <property type="molecule type" value="Genomic_DNA"/>
</dbReference>
<evidence type="ECO:0000313" key="1">
    <source>
        <dbReference type="EMBL" id="KAH8006354.1"/>
    </source>
</evidence>
<keyword evidence="2" id="KW-1185">Reference proteome</keyword>
<organism evidence="1 2">
    <name type="scientific">Sphaerodactylus townsendi</name>
    <dbReference type="NCBI Taxonomy" id="933632"/>
    <lineage>
        <taxon>Eukaryota</taxon>
        <taxon>Metazoa</taxon>
        <taxon>Chordata</taxon>
        <taxon>Craniata</taxon>
        <taxon>Vertebrata</taxon>
        <taxon>Euteleostomi</taxon>
        <taxon>Lepidosauria</taxon>
        <taxon>Squamata</taxon>
        <taxon>Bifurcata</taxon>
        <taxon>Gekkota</taxon>
        <taxon>Sphaerodactylidae</taxon>
        <taxon>Sphaerodactylus</taxon>
    </lineage>
</organism>
<evidence type="ECO:0000313" key="2">
    <source>
        <dbReference type="Proteomes" id="UP000827872"/>
    </source>
</evidence>
<sequence length="188" mass="21470">MGPRTLCGLFLCHLIWLSCGSPVEVVEGNAPTDGPEDLSFLQAEYRQIRDSLCNKKWTPWGFYCYRYFETPRSFSDAEDECQSYSRNGHLVSVSTMENSNFLARLVQNSVYNVWIGLTTAQGCKAWRWSDGTTYNEQFTFWADEQPHLCNTSKQACVQLTQDSRFFKWKDADCGLTSGYICEVPTSSP</sequence>
<dbReference type="Proteomes" id="UP000827872">
    <property type="component" value="Linkage Group LG06"/>
</dbReference>
<reference evidence="1" key="1">
    <citation type="submission" date="2021-08" db="EMBL/GenBank/DDBJ databases">
        <title>The first chromosome-level gecko genome reveals the dynamic sex chromosomes of Neotropical dwarf geckos (Sphaerodactylidae: Sphaerodactylus).</title>
        <authorList>
            <person name="Pinto B.J."/>
            <person name="Keating S.E."/>
            <person name="Gamble T."/>
        </authorList>
    </citation>
    <scope>NUCLEOTIDE SEQUENCE</scope>
    <source>
        <strain evidence="1">TG3544</strain>
    </source>
</reference>
<comment type="caution">
    <text evidence="1">The sequence shown here is derived from an EMBL/GenBank/DDBJ whole genome shotgun (WGS) entry which is preliminary data.</text>
</comment>
<name>A0ACB8FLX0_9SAUR</name>
<accession>A0ACB8FLX0</accession>
<protein>
    <submittedName>
        <fullName evidence="1">Uncharacterized protein</fullName>
    </submittedName>
</protein>